<dbReference type="OrthoDB" id="9814936at2"/>
<comment type="catalytic activity">
    <reaction evidence="10">
        <text>reduced [rubredoxin] + superoxide + 2 H(+) = oxidized [rubredoxin] + H2O2</text>
        <dbReference type="Rhea" id="RHEA:21324"/>
        <dbReference type="Rhea" id="RHEA-COMP:10302"/>
        <dbReference type="Rhea" id="RHEA-COMP:10303"/>
        <dbReference type="ChEBI" id="CHEBI:15378"/>
        <dbReference type="ChEBI" id="CHEBI:16240"/>
        <dbReference type="ChEBI" id="CHEBI:18421"/>
        <dbReference type="ChEBI" id="CHEBI:29033"/>
        <dbReference type="ChEBI" id="CHEBI:29034"/>
        <dbReference type="EC" id="1.15.1.2"/>
    </reaction>
</comment>
<accession>A0A1I3HXT6</accession>
<evidence type="ECO:0000256" key="7">
    <source>
        <dbReference type="ARBA" id="ARBA00023004"/>
    </source>
</evidence>
<feature type="domain" description="Desulfoferrodoxin ferrous iron-binding" evidence="11">
    <location>
        <begin position="40"/>
        <end position="123"/>
    </location>
</feature>
<dbReference type="Pfam" id="PF01880">
    <property type="entry name" value="Desulfoferrodox"/>
    <property type="match status" value="1"/>
</dbReference>
<evidence type="ECO:0000256" key="10">
    <source>
        <dbReference type="ARBA" id="ARBA00047448"/>
    </source>
</evidence>
<dbReference type="InterPro" id="IPR002742">
    <property type="entry name" value="Desulfoferrodoxin_Fe-bd_dom"/>
</dbReference>
<dbReference type="RefSeq" id="WP_074929750.1">
    <property type="nucleotide sequence ID" value="NZ_FORI01000001.1"/>
</dbReference>
<keyword evidence="14" id="KW-1185">Reference proteome</keyword>
<evidence type="ECO:0000256" key="6">
    <source>
        <dbReference type="ARBA" id="ARBA00022982"/>
    </source>
</evidence>
<sequence length="124" mass="13805">MEVKFFYCKHCGKIIVVVKDSGVPTVCCGEDMIEMIPGTTDAAVEKHVPVVNVEGNKVSVSVGSVTHPMLPEHFIEWILLVTDKGIQKKQFKPGDEPKAEFALLDGEKVVTAYEFCNLHKLWKC</sequence>
<dbReference type="NCBIfam" id="TIGR00332">
    <property type="entry name" value="neela_ferrous"/>
    <property type="match status" value="1"/>
</dbReference>
<gene>
    <name evidence="13" type="ORF">SAMN04487775_101152</name>
</gene>
<feature type="domain" description="Desulfoferrodoxin N-terminal" evidence="12">
    <location>
        <begin position="5"/>
        <end position="34"/>
    </location>
</feature>
<name>A0A1I3HXT6_9SPIR</name>
<evidence type="ECO:0000256" key="3">
    <source>
        <dbReference type="ARBA" id="ARBA00014839"/>
    </source>
</evidence>
<evidence type="ECO:0000256" key="2">
    <source>
        <dbReference type="ARBA" id="ARBA00012679"/>
    </source>
</evidence>
<evidence type="ECO:0000256" key="4">
    <source>
        <dbReference type="ARBA" id="ARBA00022448"/>
    </source>
</evidence>
<evidence type="ECO:0000259" key="11">
    <source>
        <dbReference type="Pfam" id="PF01880"/>
    </source>
</evidence>
<evidence type="ECO:0000259" key="12">
    <source>
        <dbReference type="Pfam" id="PF06397"/>
    </source>
</evidence>
<dbReference type="AlphaFoldDB" id="A0A1I3HXT6"/>
<evidence type="ECO:0000256" key="5">
    <source>
        <dbReference type="ARBA" id="ARBA00022723"/>
    </source>
</evidence>
<dbReference type="InterPro" id="IPR051233">
    <property type="entry name" value="Desulfoferrodoxin_SOR"/>
</dbReference>
<proteinExistence type="inferred from homology"/>
<protein>
    <recommendedName>
        <fullName evidence="3">Desulfoferrodoxin</fullName>
        <ecNumber evidence="2">1.15.1.2</ecNumber>
    </recommendedName>
    <alternativeName>
        <fullName evidence="9">Superoxide reductase</fullName>
    </alternativeName>
</protein>
<dbReference type="GO" id="GO:0050605">
    <property type="term" value="F:superoxide reductase activity"/>
    <property type="evidence" value="ECO:0007669"/>
    <property type="project" value="UniProtKB-EC"/>
</dbReference>
<evidence type="ECO:0000256" key="8">
    <source>
        <dbReference type="ARBA" id="ARBA00024690"/>
    </source>
</evidence>
<dbReference type="EC" id="1.15.1.2" evidence="2"/>
<dbReference type="Pfam" id="PF06397">
    <property type="entry name" value="Desulfoferrod_N"/>
    <property type="match status" value="1"/>
</dbReference>
<keyword evidence="4" id="KW-0813">Transport</keyword>
<dbReference type="Gene3D" id="2.60.40.730">
    <property type="entry name" value="SOR catalytic domain"/>
    <property type="match status" value="1"/>
</dbReference>
<dbReference type="InterPro" id="IPR038094">
    <property type="entry name" value="Desulfoferrodoxin_N_sf"/>
</dbReference>
<evidence type="ECO:0000313" key="13">
    <source>
        <dbReference type="EMBL" id="SFI40399.1"/>
    </source>
</evidence>
<dbReference type="InterPro" id="IPR036073">
    <property type="entry name" value="Desulfoferrodoxin_Fe-bd_dom_sf"/>
</dbReference>
<organism evidence="13 14">
    <name type="scientific">Treponema bryantii</name>
    <dbReference type="NCBI Taxonomy" id="163"/>
    <lineage>
        <taxon>Bacteria</taxon>
        <taxon>Pseudomonadati</taxon>
        <taxon>Spirochaetota</taxon>
        <taxon>Spirochaetia</taxon>
        <taxon>Spirochaetales</taxon>
        <taxon>Treponemataceae</taxon>
        <taxon>Treponema</taxon>
    </lineage>
</organism>
<dbReference type="PANTHER" id="PTHR36541">
    <property type="entry name" value="SUPEROXIDE REDUCTASE-RELATED"/>
    <property type="match status" value="1"/>
</dbReference>
<evidence type="ECO:0000256" key="9">
    <source>
        <dbReference type="ARBA" id="ARBA00031398"/>
    </source>
</evidence>
<dbReference type="SUPFAM" id="SSF57802">
    <property type="entry name" value="Rubredoxin-like"/>
    <property type="match status" value="1"/>
</dbReference>
<dbReference type="InterPro" id="IPR004462">
    <property type="entry name" value="Desulfoferrodoxin_N"/>
</dbReference>
<dbReference type="PANTHER" id="PTHR36541:SF1">
    <property type="entry name" value="SUPEROXIDE REDUCTASE-RELATED"/>
    <property type="match status" value="1"/>
</dbReference>
<keyword evidence="5" id="KW-0479">Metal-binding</keyword>
<comment type="function">
    <text evidence="8">Catalyzes the one-electron reduction of superoxide anion radical to hydrogen peroxide at a nonheme ferrous iron center. Plays a fundamental role in case of oxidative stress via its superoxide detoxification activity.</text>
</comment>
<keyword evidence="6" id="KW-0249">Electron transport</keyword>
<keyword evidence="7" id="KW-0408">Iron</keyword>
<evidence type="ECO:0000256" key="1">
    <source>
        <dbReference type="ARBA" id="ARBA00005941"/>
    </source>
</evidence>
<dbReference type="Gene3D" id="2.20.28.100">
    <property type="entry name" value="Desulphoferrodoxin, N-terminal domain"/>
    <property type="match status" value="1"/>
</dbReference>
<dbReference type="SUPFAM" id="SSF49367">
    <property type="entry name" value="Superoxide reductase-like"/>
    <property type="match status" value="1"/>
</dbReference>
<dbReference type="GO" id="GO:0005506">
    <property type="term" value="F:iron ion binding"/>
    <property type="evidence" value="ECO:0007669"/>
    <property type="project" value="InterPro"/>
</dbReference>
<comment type="similarity">
    <text evidence="1">Belongs to the desulfoferrodoxin family.</text>
</comment>
<dbReference type="Proteomes" id="UP000182737">
    <property type="component" value="Unassembled WGS sequence"/>
</dbReference>
<evidence type="ECO:0000313" key="14">
    <source>
        <dbReference type="Proteomes" id="UP000182737"/>
    </source>
</evidence>
<dbReference type="EMBL" id="FORI01000001">
    <property type="protein sequence ID" value="SFI40399.1"/>
    <property type="molecule type" value="Genomic_DNA"/>
</dbReference>
<reference evidence="14" key="1">
    <citation type="submission" date="2016-10" db="EMBL/GenBank/DDBJ databases">
        <authorList>
            <person name="Varghese N."/>
            <person name="Submissions S."/>
        </authorList>
    </citation>
    <scope>NUCLEOTIDE SEQUENCE [LARGE SCALE GENOMIC DNA]</scope>
    <source>
        <strain evidence="14">XBD1002</strain>
    </source>
</reference>